<feature type="compositionally biased region" description="Basic residues" evidence="1">
    <location>
        <begin position="63"/>
        <end position="88"/>
    </location>
</feature>
<dbReference type="EnsemblProtists" id="HpaT804654">
    <property type="protein sequence ID" value="HpaP804654"/>
    <property type="gene ID" value="HpaG804654"/>
</dbReference>
<feature type="compositionally biased region" description="Basic residues" evidence="1">
    <location>
        <begin position="153"/>
        <end position="163"/>
    </location>
</feature>
<reference evidence="3" key="1">
    <citation type="journal article" date="2010" name="Science">
        <title>Signatures of adaptation to obligate biotrophy in the Hyaloperonospora arabidopsidis genome.</title>
        <authorList>
            <person name="Baxter L."/>
            <person name="Tripathy S."/>
            <person name="Ishaque N."/>
            <person name="Boot N."/>
            <person name="Cabral A."/>
            <person name="Kemen E."/>
            <person name="Thines M."/>
            <person name="Ah-Fong A."/>
            <person name="Anderson R."/>
            <person name="Badejoko W."/>
            <person name="Bittner-Eddy P."/>
            <person name="Boore J.L."/>
            <person name="Chibucos M.C."/>
            <person name="Coates M."/>
            <person name="Dehal P."/>
            <person name="Delehaunty K."/>
            <person name="Dong S."/>
            <person name="Downton P."/>
            <person name="Dumas B."/>
            <person name="Fabro G."/>
            <person name="Fronick C."/>
            <person name="Fuerstenberg S.I."/>
            <person name="Fulton L."/>
            <person name="Gaulin E."/>
            <person name="Govers F."/>
            <person name="Hughes L."/>
            <person name="Humphray S."/>
            <person name="Jiang R.H."/>
            <person name="Judelson H."/>
            <person name="Kamoun S."/>
            <person name="Kyung K."/>
            <person name="Meijer H."/>
            <person name="Minx P."/>
            <person name="Morris P."/>
            <person name="Nelson J."/>
            <person name="Phuntumart V."/>
            <person name="Qutob D."/>
            <person name="Rehmany A."/>
            <person name="Rougon-Cardoso A."/>
            <person name="Ryden P."/>
            <person name="Torto-Alalibo T."/>
            <person name="Studholme D."/>
            <person name="Wang Y."/>
            <person name="Win J."/>
            <person name="Wood J."/>
            <person name="Clifton S.W."/>
            <person name="Rogers J."/>
            <person name="Van den Ackerveken G."/>
            <person name="Jones J.D."/>
            <person name="McDowell J.M."/>
            <person name="Beynon J."/>
            <person name="Tyler B.M."/>
        </authorList>
    </citation>
    <scope>NUCLEOTIDE SEQUENCE [LARGE SCALE GENOMIC DNA]</scope>
    <source>
        <strain evidence="3">Emoy2</strain>
    </source>
</reference>
<dbReference type="AlphaFoldDB" id="M4BED6"/>
<feature type="region of interest" description="Disordered" evidence="1">
    <location>
        <begin position="42"/>
        <end position="123"/>
    </location>
</feature>
<dbReference type="Proteomes" id="UP000011713">
    <property type="component" value="Unassembled WGS sequence"/>
</dbReference>
<feature type="compositionally biased region" description="Pro residues" evidence="1">
    <location>
        <begin position="102"/>
        <end position="118"/>
    </location>
</feature>
<keyword evidence="3" id="KW-1185">Reference proteome</keyword>
<sequence>MTKTTFLRKYNEWQKNLNVYDEAHPAMERIQAVYMISEAITKKADRKESRQEASTRMATTRTGTRKSLPKTTTRKRSTVTTQTHHRRPCLNVIGASFQPTLPTLPTPRPQVMKPPTPIKPTSTSRLRFASARAFMYSMIPARYTPPFRKMKLRYRSSTSRRRRTSEFSARSPMCLQP</sequence>
<organism evidence="2 3">
    <name type="scientific">Hyaloperonospora arabidopsidis (strain Emoy2)</name>
    <name type="common">Downy mildew agent</name>
    <name type="synonym">Peronospora arabidopsidis</name>
    <dbReference type="NCBI Taxonomy" id="559515"/>
    <lineage>
        <taxon>Eukaryota</taxon>
        <taxon>Sar</taxon>
        <taxon>Stramenopiles</taxon>
        <taxon>Oomycota</taxon>
        <taxon>Peronosporomycetes</taxon>
        <taxon>Peronosporales</taxon>
        <taxon>Peronosporaceae</taxon>
        <taxon>Hyaloperonospora</taxon>
    </lineage>
</organism>
<name>M4BED6_HYAAE</name>
<evidence type="ECO:0000313" key="2">
    <source>
        <dbReference type="EnsemblProtists" id="HpaP804654"/>
    </source>
</evidence>
<dbReference type="InParanoid" id="M4BED6"/>
<feature type="region of interest" description="Disordered" evidence="1">
    <location>
        <begin position="153"/>
        <end position="177"/>
    </location>
</feature>
<dbReference type="VEuPathDB" id="FungiDB:HpaG804654"/>
<evidence type="ECO:0000256" key="1">
    <source>
        <dbReference type="SAM" id="MobiDB-lite"/>
    </source>
</evidence>
<proteinExistence type="predicted"/>
<evidence type="ECO:0000313" key="3">
    <source>
        <dbReference type="Proteomes" id="UP000011713"/>
    </source>
</evidence>
<reference evidence="2" key="2">
    <citation type="submission" date="2015-06" db="UniProtKB">
        <authorList>
            <consortium name="EnsemblProtists"/>
        </authorList>
    </citation>
    <scope>IDENTIFICATION</scope>
    <source>
        <strain evidence="2">Emoy2</strain>
    </source>
</reference>
<feature type="compositionally biased region" description="Basic and acidic residues" evidence="1">
    <location>
        <begin position="42"/>
        <end position="53"/>
    </location>
</feature>
<protein>
    <submittedName>
        <fullName evidence="2">Uncharacterized protein</fullName>
    </submittedName>
</protein>
<dbReference type="HOGENOM" id="CLU_1520679_0_0_1"/>
<accession>M4BED6</accession>
<dbReference type="EMBL" id="JH598174">
    <property type="status" value="NOT_ANNOTATED_CDS"/>
    <property type="molecule type" value="Genomic_DNA"/>
</dbReference>